<dbReference type="GO" id="GO:0000287">
    <property type="term" value="F:magnesium ion binding"/>
    <property type="evidence" value="ECO:0007669"/>
    <property type="project" value="UniProtKB-UniRule"/>
</dbReference>
<evidence type="ECO:0000313" key="12">
    <source>
        <dbReference type="EMBL" id="GGD03872.1"/>
    </source>
</evidence>
<feature type="binding site" evidence="9">
    <location>
        <position position="114"/>
    </location>
    <ligand>
        <name>anthranilate</name>
        <dbReference type="ChEBI" id="CHEBI:16567"/>
        <label>1</label>
    </ligand>
</feature>
<evidence type="ECO:0000256" key="4">
    <source>
        <dbReference type="ARBA" id="ARBA00022679"/>
    </source>
</evidence>
<comment type="catalytic activity">
    <reaction evidence="7 9">
        <text>N-(5-phospho-beta-D-ribosyl)anthranilate + diphosphate = 5-phospho-alpha-D-ribose 1-diphosphate + anthranilate</text>
        <dbReference type="Rhea" id="RHEA:11768"/>
        <dbReference type="ChEBI" id="CHEBI:16567"/>
        <dbReference type="ChEBI" id="CHEBI:18277"/>
        <dbReference type="ChEBI" id="CHEBI:33019"/>
        <dbReference type="ChEBI" id="CHEBI:58017"/>
        <dbReference type="EC" id="2.4.2.18"/>
    </reaction>
</comment>
<feature type="binding site" evidence="9">
    <location>
        <position position="83"/>
    </location>
    <ligand>
        <name>anthranilate</name>
        <dbReference type="ChEBI" id="CHEBI:16567"/>
        <label>1</label>
    </ligand>
</feature>
<feature type="binding site" evidence="9">
    <location>
        <position position="228"/>
    </location>
    <ligand>
        <name>Mg(2+)</name>
        <dbReference type="ChEBI" id="CHEBI:18420"/>
        <label>2</label>
    </ligand>
</feature>
<evidence type="ECO:0000256" key="2">
    <source>
        <dbReference type="ARBA" id="ARBA00022605"/>
    </source>
</evidence>
<name>A0A8J2V5M0_9PROT</name>
<reference evidence="12" key="2">
    <citation type="submission" date="2020-09" db="EMBL/GenBank/DDBJ databases">
        <authorList>
            <person name="Sun Q."/>
            <person name="Zhou Y."/>
        </authorList>
    </citation>
    <scope>NUCLEOTIDE SEQUENCE</scope>
    <source>
        <strain evidence="12">CGMCC 1.12921</strain>
    </source>
</reference>
<feature type="domain" description="Glycosyl transferase family 3 N-terminal" evidence="11">
    <location>
        <begin position="8"/>
        <end position="69"/>
    </location>
</feature>
<reference evidence="12" key="1">
    <citation type="journal article" date="2014" name="Int. J. Syst. Evol. Microbiol.">
        <title>Complete genome sequence of Corynebacterium casei LMG S-19264T (=DSM 44701T), isolated from a smear-ripened cheese.</title>
        <authorList>
            <consortium name="US DOE Joint Genome Institute (JGI-PGF)"/>
            <person name="Walter F."/>
            <person name="Albersmeier A."/>
            <person name="Kalinowski J."/>
            <person name="Ruckert C."/>
        </authorList>
    </citation>
    <scope>NUCLEOTIDE SEQUENCE</scope>
    <source>
        <strain evidence="12">CGMCC 1.12921</strain>
    </source>
</reference>
<dbReference type="PANTHER" id="PTHR43285">
    <property type="entry name" value="ANTHRANILATE PHOSPHORIBOSYLTRANSFERASE"/>
    <property type="match status" value="1"/>
</dbReference>
<feature type="binding site" evidence="9">
    <location>
        <begin position="111"/>
        <end position="119"/>
    </location>
    <ligand>
        <name>5-phospho-alpha-D-ribose 1-diphosphate</name>
        <dbReference type="ChEBI" id="CHEBI:58017"/>
    </ligand>
</feature>
<evidence type="ECO:0000256" key="1">
    <source>
        <dbReference type="ARBA" id="ARBA00004907"/>
    </source>
</evidence>
<feature type="binding site" evidence="9">
    <location>
        <position position="229"/>
    </location>
    <ligand>
        <name>Mg(2+)</name>
        <dbReference type="ChEBI" id="CHEBI:18420"/>
        <label>2</label>
    </ligand>
</feature>
<feature type="binding site" evidence="9">
    <location>
        <position position="83"/>
    </location>
    <ligand>
        <name>5-phospho-alpha-D-ribose 1-diphosphate</name>
        <dbReference type="ChEBI" id="CHEBI:58017"/>
    </ligand>
</feature>
<feature type="binding site" evidence="9">
    <location>
        <position position="169"/>
    </location>
    <ligand>
        <name>anthranilate</name>
        <dbReference type="ChEBI" id="CHEBI:16567"/>
        <label>2</label>
    </ligand>
</feature>
<feature type="binding site" evidence="9">
    <location>
        <position position="95"/>
    </location>
    <ligand>
        <name>Mg(2+)</name>
        <dbReference type="ChEBI" id="CHEBI:18420"/>
        <label>1</label>
    </ligand>
</feature>
<evidence type="ECO:0000313" key="13">
    <source>
        <dbReference type="Proteomes" id="UP000613582"/>
    </source>
</evidence>
<comment type="similarity">
    <text evidence="8">In the C-terminal section; belongs to the anthranilate phosphoribosyltransferase family.</text>
</comment>
<gene>
    <name evidence="9 12" type="primary">trpD</name>
    <name evidence="12" type="ORF">GCM10011342_11080</name>
</gene>
<dbReference type="GO" id="GO:0004048">
    <property type="term" value="F:anthranilate phosphoribosyltransferase activity"/>
    <property type="evidence" value="ECO:0007669"/>
    <property type="project" value="UniProtKB-UniRule"/>
</dbReference>
<keyword evidence="13" id="KW-1185">Reference proteome</keyword>
<dbReference type="GO" id="GO:0000162">
    <property type="term" value="P:L-tryptophan biosynthetic process"/>
    <property type="evidence" value="ECO:0007669"/>
    <property type="project" value="UniProtKB-UniRule"/>
</dbReference>
<dbReference type="HAMAP" id="MF_00211">
    <property type="entry name" value="TrpD"/>
    <property type="match status" value="1"/>
</dbReference>
<evidence type="ECO:0000256" key="3">
    <source>
        <dbReference type="ARBA" id="ARBA00022676"/>
    </source>
</evidence>
<accession>A0A8J2V5M0</accession>
<dbReference type="InterPro" id="IPR017459">
    <property type="entry name" value="Glycosyl_Trfase_fam3_N_dom"/>
</dbReference>
<dbReference type="FunFam" id="3.40.1030.10:FF:000002">
    <property type="entry name" value="Anthranilate phosphoribosyltransferase"/>
    <property type="match status" value="1"/>
</dbReference>
<evidence type="ECO:0000256" key="5">
    <source>
        <dbReference type="ARBA" id="ARBA00022822"/>
    </source>
</evidence>
<comment type="pathway">
    <text evidence="1 9">Amino-acid biosynthesis; L-tryptophan biosynthesis; L-tryptophan from chorismate: step 2/5.</text>
</comment>
<dbReference type="PANTHER" id="PTHR43285:SF2">
    <property type="entry name" value="ANTHRANILATE PHOSPHORIBOSYLTRANSFERASE"/>
    <property type="match status" value="1"/>
</dbReference>
<comment type="cofactor">
    <cofactor evidence="9">
        <name>Mg(2+)</name>
        <dbReference type="ChEBI" id="CHEBI:18420"/>
    </cofactor>
    <text evidence="9">Binds 2 magnesium ions per monomer.</text>
</comment>
<evidence type="ECO:0000256" key="7">
    <source>
        <dbReference type="ARBA" id="ARBA00052328"/>
    </source>
</evidence>
<feature type="binding site" evidence="9">
    <location>
        <position position="123"/>
    </location>
    <ligand>
        <name>5-phospho-alpha-D-ribose 1-diphosphate</name>
        <dbReference type="ChEBI" id="CHEBI:58017"/>
    </ligand>
</feature>
<comment type="similarity">
    <text evidence="9">Belongs to the anthranilate phosphoribosyltransferase family.</text>
</comment>
<feature type="binding site" evidence="9">
    <location>
        <begin position="86"/>
        <end position="87"/>
    </location>
    <ligand>
        <name>5-phospho-alpha-D-ribose 1-diphosphate</name>
        <dbReference type="ChEBI" id="CHEBI:58017"/>
    </ligand>
</feature>
<keyword evidence="4 9" id="KW-0808">Transferase</keyword>
<evidence type="ECO:0000256" key="8">
    <source>
        <dbReference type="ARBA" id="ARBA00061188"/>
    </source>
</evidence>
<comment type="caution">
    <text evidence="12">The sequence shown here is derived from an EMBL/GenBank/DDBJ whole genome shotgun (WGS) entry which is preliminary data.</text>
</comment>
<proteinExistence type="inferred from homology"/>
<organism evidence="12 13">
    <name type="scientific">Aquisalinus flavus</name>
    <dbReference type="NCBI Taxonomy" id="1526572"/>
    <lineage>
        <taxon>Bacteria</taxon>
        <taxon>Pseudomonadati</taxon>
        <taxon>Pseudomonadota</taxon>
        <taxon>Alphaproteobacteria</taxon>
        <taxon>Parvularculales</taxon>
        <taxon>Parvularculaceae</taxon>
        <taxon>Aquisalinus</taxon>
    </lineage>
</organism>
<dbReference type="InterPro" id="IPR000312">
    <property type="entry name" value="Glycosyl_Trfase_fam3"/>
</dbReference>
<dbReference type="UniPathway" id="UPA00035">
    <property type="reaction ID" value="UER00041"/>
</dbReference>
<dbReference type="SUPFAM" id="SSF52418">
    <property type="entry name" value="Nucleoside phosphorylase/phosphoribosyltransferase catalytic domain"/>
    <property type="match status" value="1"/>
</dbReference>
<feature type="binding site" evidence="9">
    <location>
        <begin position="93"/>
        <end position="96"/>
    </location>
    <ligand>
        <name>5-phospho-alpha-D-ribose 1-diphosphate</name>
        <dbReference type="ChEBI" id="CHEBI:58017"/>
    </ligand>
</feature>
<feature type="binding site" evidence="9">
    <location>
        <position position="229"/>
    </location>
    <ligand>
        <name>Mg(2+)</name>
        <dbReference type="ChEBI" id="CHEBI:18420"/>
        <label>1</label>
    </ligand>
</feature>
<keyword evidence="5 9" id="KW-0822">Tryptophan biosynthesis</keyword>
<dbReference type="InterPro" id="IPR035902">
    <property type="entry name" value="Nuc_phospho_transferase"/>
</dbReference>
<dbReference type="GO" id="GO:0005829">
    <property type="term" value="C:cytosol"/>
    <property type="evidence" value="ECO:0007669"/>
    <property type="project" value="TreeGrafter"/>
</dbReference>
<dbReference type="Proteomes" id="UP000613582">
    <property type="component" value="Unassembled WGS sequence"/>
</dbReference>
<feature type="binding site" evidence="9">
    <location>
        <position position="91"/>
    </location>
    <ligand>
        <name>5-phospho-alpha-D-ribose 1-diphosphate</name>
        <dbReference type="ChEBI" id="CHEBI:58017"/>
    </ligand>
</feature>
<dbReference type="AlphaFoldDB" id="A0A8J2V5M0"/>
<dbReference type="EMBL" id="BMGH01000001">
    <property type="protein sequence ID" value="GGD03872.1"/>
    <property type="molecule type" value="Genomic_DNA"/>
</dbReference>
<dbReference type="InterPro" id="IPR036320">
    <property type="entry name" value="Glycosyl_Trfase_fam3_N_dom_sf"/>
</dbReference>
<comment type="subunit">
    <text evidence="9">Homodimer.</text>
</comment>
<dbReference type="Pfam" id="PF00591">
    <property type="entry name" value="Glycos_transf_3"/>
    <property type="match status" value="1"/>
</dbReference>
<dbReference type="NCBIfam" id="TIGR01245">
    <property type="entry name" value="trpD"/>
    <property type="match status" value="1"/>
</dbReference>
<feature type="domain" description="Glycosyl transferase family 3" evidence="10">
    <location>
        <begin position="78"/>
        <end position="328"/>
    </location>
</feature>
<dbReference type="InterPro" id="IPR005940">
    <property type="entry name" value="Anthranilate_Pribosyl_Tfrase"/>
</dbReference>
<evidence type="ECO:0000256" key="9">
    <source>
        <dbReference type="HAMAP-Rule" id="MF_00211"/>
    </source>
</evidence>
<dbReference type="EC" id="2.4.2.18" evidence="9"/>
<evidence type="ECO:0000256" key="6">
    <source>
        <dbReference type="ARBA" id="ARBA00023141"/>
    </source>
</evidence>
<dbReference type="SUPFAM" id="SSF47648">
    <property type="entry name" value="Nucleoside phosphorylase/phosphoribosyltransferase N-terminal domain"/>
    <property type="match status" value="1"/>
</dbReference>
<comment type="function">
    <text evidence="9">Catalyzes the transfer of the phosphoribosyl group of 5-phosphorylribose-1-pyrophosphate (PRPP) to anthranilate to yield N-(5'-phosphoribosyl)-anthranilate (PRA).</text>
</comment>
<keyword evidence="2 9" id="KW-0028">Amino-acid biosynthesis</keyword>
<keyword evidence="9" id="KW-0460">Magnesium</keyword>
<dbReference type="Gene3D" id="3.40.1030.10">
    <property type="entry name" value="Nucleoside phosphorylase/phosphoribosyltransferase catalytic domain"/>
    <property type="match status" value="1"/>
</dbReference>
<dbReference type="Gene3D" id="1.20.970.10">
    <property type="entry name" value="Transferase, Pyrimidine Nucleoside Phosphorylase, Chain C"/>
    <property type="match status" value="1"/>
</dbReference>
<evidence type="ECO:0000259" key="10">
    <source>
        <dbReference type="Pfam" id="PF00591"/>
    </source>
</evidence>
<evidence type="ECO:0000259" key="11">
    <source>
        <dbReference type="Pfam" id="PF02885"/>
    </source>
</evidence>
<sequence>MTATAFAPILKMAADGHVLDADDVAAAMGIMLSGEASPVQIATFLTALKVRGETPEEIAAAATAMRAKADRFEGPAGAIDTCGTGGDGSNTYNISTAVAFVLAACGVPVAKHGNKAVSSASGSSDVLTALGVNIMAEMDTVKAALTDIGVTFLFAQRHHPAVRHVAPVRAEMGMRTLFNMLGPLTNPAGADFQLLGVYDRALTEPMAQVLKSLGAKSAWVVHGSDGLDELTTTGPSHVTALGRDGSITSFEVTPEEAGLETTDPAALVGGTPEENAAALRRLLKGEHSAYRDIVLLNAAAGLVVAGKAVMLSDGVRHAAKAIDDGKALEKLTALVQRTNS</sequence>
<protein>
    <recommendedName>
        <fullName evidence="9">Anthranilate phosphoribosyltransferase</fullName>
        <ecNumber evidence="9">2.4.2.18</ecNumber>
    </recommendedName>
</protein>
<dbReference type="Pfam" id="PF02885">
    <property type="entry name" value="Glycos_trans_3N"/>
    <property type="match status" value="1"/>
</dbReference>
<dbReference type="RefSeq" id="WP_188160273.1">
    <property type="nucleotide sequence ID" value="NZ_BMGH01000001.1"/>
</dbReference>
<keyword evidence="9" id="KW-0479">Metal-binding</keyword>
<comment type="caution">
    <text evidence="9">Lacks conserved residue(s) required for the propagation of feature annotation.</text>
</comment>
<keyword evidence="3 9" id="KW-0328">Glycosyltransferase</keyword>
<keyword evidence="6 9" id="KW-0057">Aromatic amino acid biosynthesis</keyword>